<comment type="pathway">
    <text evidence="2 11">Nucleoside biosynthesis; alpha-ribazole biosynthesis; alpha-ribazole from 5,6-dimethylbenzimidazole: step 1/2.</text>
</comment>
<evidence type="ECO:0000256" key="11">
    <source>
        <dbReference type="HAMAP-Rule" id="MF_00230"/>
    </source>
</evidence>
<dbReference type="PANTHER" id="PTHR43463:SF1">
    <property type="entry name" value="NICOTINATE-NUCLEOTIDE--DIMETHYLBENZIMIDAZOLE PHOSPHORIBOSYLTRANSFERASE"/>
    <property type="match status" value="1"/>
</dbReference>
<evidence type="ECO:0000256" key="1">
    <source>
        <dbReference type="ARBA" id="ARBA00002197"/>
    </source>
</evidence>
<dbReference type="RefSeq" id="WP_345717261.1">
    <property type="nucleotide sequence ID" value="NZ_BAABFP010000005.1"/>
</dbReference>
<evidence type="ECO:0000256" key="9">
    <source>
        <dbReference type="ARBA" id="ARBA00030686"/>
    </source>
</evidence>
<gene>
    <name evidence="11 12" type="primary">cobT</name>
    <name evidence="12" type="ORF">ACFQDO_04710</name>
</gene>
<keyword evidence="7 11" id="KW-0328">Glycosyltransferase</keyword>
<evidence type="ECO:0000256" key="4">
    <source>
        <dbReference type="ARBA" id="ARBA00011991"/>
    </source>
</evidence>
<evidence type="ECO:0000256" key="7">
    <source>
        <dbReference type="ARBA" id="ARBA00022676"/>
    </source>
</evidence>
<dbReference type="NCBIfam" id="NF000996">
    <property type="entry name" value="PRK00105.1"/>
    <property type="match status" value="1"/>
</dbReference>
<accession>A0ABW1JAW9</accession>
<comment type="caution">
    <text evidence="12">The sequence shown here is derived from an EMBL/GenBank/DDBJ whole genome shotgun (WGS) entry which is preliminary data.</text>
</comment>
<evidence type="ECO:0000256" key="2">
    <source>
        <dbReference type="ARBA" id="ARBA00005049"/>
    </source>
</evidence>
<name>A0ABW1JAW9_9ACTN</name>
<dbReference type="NCBIfam" id="TIGR03160">
    <property type="entry name" value="cobT_DBIPRT"/>
    <property type="match status" value="1"/>
</dbReference>
<dbReference type="InterPro" id="IPR023195">
    <property type="entry name" value="Nict_dMeBzImd_PRibTrfase_N"/>
</dbReference>
<comment type="catalytic activity">
    <reaction evidence="10 11">
        <text>5,6-dimethylbenzimidazole + nicotinate beta-D-ribonucleotide = alpha-ribazole 5'-phosphate + nicotinate + H(+)</text>
        <dbReference type="Rhea" id="RHEA:11196"/>
        <dbReference type="ChEBI" id="CHEBI:15378"/>
        <dbReference type="ChEBI" id="CHEBI:15890"/>
        <dbReference type="ChEBI" id="CHEBI:32544"/>
        <dbReference type="ChEBI" id="CHEBI:57502"/>
        <dbReference type="ChEBI" id="CHEBI:57918"/>
        <dbReference type="EC" id="2.4.2.21"/>
    </reaction>
</comment>
<keyword evidence="8 11" id="KW-0808">Transferase</keyword>
<dbReference type="Gene3D" id="3.40.50.10210">
    <property type="match status" value="1"/>
</dbReference>
<keyword evidence="6 11" id="KW-0169">Cobalamin biosynthesis</keyword>
<dbReference type="InterPro" id="IPR003200">
    <property type="entry name" value="Nict_dMeBzImd_PRibTrfase"/>
</dbReference>
<evidence type="ECO:0000256" key="3">
    <source>
        <dbReference type="ARBA" id="ARBA00007110"/>
    </source>
</evidence>
<dbReference type="Proteomes" id="UP001596189">
    <property type="component" value="Unassembled WGS sequence"/>
</dbReference>
<comment type="function">
    <text evidence="1 11">Catalyzes the synthesis of alpha-ribazole-5'-phosphate from nicotinate mononucleotide (NAMN) and 5,6-dimethylbenzimidazole (DMB).</text>
</comment>
<evidence type="ECO:0000256" key="10">
    <source>
        <dbReference type="ARBA" id="ARBA00047340"/>
    </source>
</evidence>
<dbReference type="EC" id="2.4.2.21" evidence="4 11"/>
<dbReference type="Pfam" id="PF02277">
    <property type="entry name" value="DBI_PRT"/>
    <property type="match status" value="1"/>
</dbReference>
<protein>
    <recommendedName>
        <fullName evidence="5 11">Nicotinate-nucleotide--dimethylbenzimidazole phosphoribosyltransferase</fullName>
        <shortName evidence="11">NN:DBI PRT</shortName>
        <ecNumber evidence="4 11">2.4.2.21</ecNumber>
    </recommendedName>
    <alternativeName>
        <fullName evidence="9 11">N(1)-alpha-phosphoribosyltransferase</fullName>
    </alternativeName>
</protein>
<dbReference type="InterPro" id="IPR036087">
    <property type="entry name" value="Nict_dMeBzImd_PRibTrfase_sf"/>
</dbReference>
<evidence type="ECO:0000313" key="13">
    <source>
        <dbReference type="Proteomes" id="UP001596189"/>
    </source>
</evidence>
<proteinExistence type="inferred from homology"/>
<keyword evidence="13" id="KW-1185">Reference proteome</keyword>
<dbReference type="HAMAP" id="MF_00230">
    <property type="entry name" value="CobT"/>
    <property type="match status" value="1"/>
</dbReference>
<evidence type="ECO:0000256" key="5">
    <source>
        <dbReference type="ARBA" id="ARBA00015486"/>
    </source>
</evidence>
<organism evidence="12 13">
    <name type="scientific">Angustibacter luteus</name>
    <dbReference type="NCBI Taxonomy" id="658456"/>
    <lineage>
        <taxon>Bacteria</taxon>
        <taxon>Bacillati</taxon>
        <taxon>Actinomycetota</taxon>
        <taxon>Actinomycetes</taxon>
        <taxon>Kineosporiales</taxon>
        <taxon>Kineosporiaceae</taxon>
    </lineage>
</organism>
<dbReference type="SUPFAM" id="SSF52733">
    <property type="entry name" value="Nicotinate mononucleotide:5,6-dimethylbenzimidazole phosphoribosyltransferase (CobT)"/>
    <property type="match status" value="1"/>
</dbReference>
<dbReference type="PANTHER" id="PTHR43463">
    <property type="entry name" value="NICOTINATE-NUCLEOTIDE--DIMETHYLBENZIMIDAZOLE PHOSPHORIBOSYLTRANSFERASE"/>
    <property type="match status" value="1"/>
</dbReference>
<dbReference type="GO" id="GO:0008939">
    <property type="term" value="F:nicotinate-nucleotide-dimethylbenzimidazole phosphoribosyltransferase activity"/>
    <property type="evidence" value="ECO:0007669"/>
    <property type="project" value="UniProtKB-EC"/>
</dbReference>
<dbReference type="CDD" id="cd02439">
    <property type="entry name" value="DMB-PRT_CobT"/>
    <property type="match status" value="1"/>
</dbReference>
<evidence type="ECO:0000256" key="6">
    <source>
        <dbReference type="ARBA" id="ARBA00022573"/>
    </source>
</evidence>
<reference evidence="13" key="1">
    <citation type="journal article" date="2019" name="Int. J. Syst. Evol. Microbiol.">
        <title>The Global Catalogue of Microorganisms (GCM) 10K type strain sequencing project: providing services to taxonomists for standard genome sequencing and annotation.</title>
        <authorList>
            <consortium name="The Broad Institute Genomics Platform"/>
            <consortium name="The Broad Institute Genome Sequencing Center for Infectious Disease"/>
            <person name="Wu L."/>
            <person name="Ma J."/>
        </authorList>
    </citation>
    <scope>NUCLEOTIDE SEQUENCE [LARGE SCALE GENOMIC DNA]</scope>
    <source>
        <strain evidence="13">KACC 14249</strain>
    </source>
</reference>
<feature type="active site" description="Proton acceptor" evidence="11">
    <location>
        <position position="322"/>
    </location>
</feature>
<dbReference type="Gene3D" id="1.10.1610.10">
    <property type="match status" value="1"/>
</dbReference>
<dbReference type="EMBL" id="JBHSRD010000002">
    <property type="protein sequence ID" value="MFC6006426.1"/>
    <property type="molecule type" value="Genomic_DNA"/>
</dbReference>
<evidence type="ECO:0000313" key="12">
    <source>
        <dbReference type="EMBL" id="MFC6006426.1"/>
    </source>
</evidence>
<comment type="similarity">
    <text evidence="3 11">Belongs to the CobT family.</text>
</comment>
<dbReference type="InterPro" id="IPR017846">
    <property type="entry name" value="Nict_dMeBzImd_PRibTrfase_bact"/>
</dbReference>
<evidence type="ECO:0000256" key="8">
    <source>
        <dbReference type="ARBA" id="ARBA00022679"/>
    </source>
</evidence>
<sequence>MTSIDLTALREAVSLRDWDAASDTRLRLDGLVKPLGSLGRLEQLAAWLSGVQGASPPRPLDDVRVVVFAGDHGIARSGVSAYPPEVTAAMVRTFLAGAAGVNALATLHGAKVRVLDLGVDADTDDLPAAVTEHKVRRGSGSIDVEDALTDDEVERAFVSGQRIADEEVDSGADLLIAGDMGIGNTTVAAALVAVLLDLQPLDVVGTGTGIDDDAWARKVGALRDAAYRGRAVREDPLAVLRTVGSADTAAMTGFLVQAAVRRTPVLLDGVVSCACALVGRRLVDSASHWWLAGHRSTEPAQHRVLDVLGLEPLVDLGMRLGEGTGALTALPILRAAQAMCADMGLLADLLPPDPMAGLPADAT</sequence>